<reference evidence="6 7" key="1">
    <citation type="submission" date="2016-10" db="EMBL/GenBank/DDBJ databases">
        <authorList>
            <person name="de Groot N.N."/>
        </authorList>
    </citation>
    <scope>NUCLEOTIDE SEQUENCE [LARGE SCALE GENOMIC DNA]</scope>
    <source>
        <strain evidence="6 7">DSM 23042</strain>
    </source>
</reference>
<feature type="signal peptide" evidence="3">
    <location>
        <begin position="1"/>
        <end position="26"/>
    </location>
</feature>
<evidence type="ECO:0000256" key="1">
    <source>
        <dbReference type="ARBA" id="ARBA00022729"/>
    </source>
</evidence>
<feature type="domain" description="AprE-like long alpha-helical hairpin" evidence="5">
    <location>
        <begin position="160"/>
        <end position="339"/>
    </location>
</feature>
<evidence type="ECO:0000256" key="2">
    <source>
        <dbReference type="SAM" id="Coils"/>
    </source>
</evidence>
<dbReference type="Pfam" id="PF02563">
    <property type="entry name" value="Poly_export"/>
    <property type="match status" value="1"/>
</dbReference>
<feature type="coiled-coil region" evidence="2">
    <location>
        <begin position="225"/>
        <end position="259"/>
    </location>
</feature>
<evidence type="ECO:0000256" key="3">
    <source>
        <dbReference type="SAM" id="SignalP"/>
    </source>
</evidence>
<dbReference type="InterPro" id="IPR058781">
    <property type="entry name" value="HH_AprE-like"/>
</dbReference>
<protein>
    <submittedName>
        <fullName evidence="6">Polysaccharide export outer membrane protein</fullName>
    </submittedName>
</protein>
<keyword evidence="1 3" id="KW-0732">Signal</keyword>
<dbReference type="RefSeq" id="WP_092696206.1">
    <property type="nucleotide sequence ID" value="NZ_FOGU01000017.1"/>
</dbReference>
<evidence type="ECO:0000313" key="6">
    <source>
        <dbReference type="EMBL" id="SES40428.1"/>
    </source>
</evidence>
<dbReference type="Pfam" id="PF25994">
    <property type="entry name" value="HH_AprE"/>
    <property type="match status" value="1"/>
</dbReference>
<keyword evidence="7" id="KW-1185">Reference proteome</keyword>
<dbReference type="PANTHER" id="PTHR33619">
    <property type="entry name" value="POLYSACCHARIDE EXPORT PROTEIN GFCE-RELATED"/>
    <property type="match status" value="1"/>
</dbReference>
<evidence type="ECO:0000259" key="4">
    <source>
        <dbReference type="Pfam" id="PF02563"/>
    </source>
</evidence>
<feature type="coiled-coil region" evidence="2">
    <location>
        <begin position="313"/>
        <end position="340"/>
    </location>
</feature>
<gene>
    <name evidence="6" type="ORF">SAMN04490244_11712</name>
</gene>
<organism evidence="6 7">
    <name type="scientific">Tranquillimonas rosea</name>
    <dbReference type="NCBI Taxonomy" id="641238"/>
    <lineage>
        <taxon>Bacteria</taxon>
        <taxon>Pseudomonadati</taxon>
        <taxon>Pseudomonadota</taxon>
        <taxon>Alphaproteobacteria</taxon>
        <taxon>Rhodobacterales</taxon>
        <taxon>Roseobacteraceae</taxon>
        <taxon>Tranquillimonas</taxon>
    </lineage>
</organism>
<sequence>MTPLAKMTLRLVAVLMAVAWPLFAGAAPVERGDVLRIEVTDAEDFSREANVDLDGRIMMPGLGSLQVAGKEVDAIRAQIETALVERDLLKAPKVLVEIAAYRPVYVGGAVAQPGAIAFVPGLTPRQAIISAGGLSLKAEERAAAPEDIVQVIARSRATAYHLAQVEARVARLETELSGDETIETAPAATGVSEATVATILETEGAILRERLGRDDAVSGHLSAVLDLLDLELDILEQQADLQQSEAQNQSEEIDNARTLVERGLMPRPRLQEMLRESSQLNRDLLENRAFAARARQAKETARYEIEDTKTRTRIDLREELLEARRAKVELEASMQGLRAQMLNTGLALTEDTRLAPPEPRITLHRGAAERTGTTELVMDAPLQPGDVLEVVLDTDLRG</sequence>
<name>A0A1H9X2J7_9RHOB</name>
<dbReference type="Gene3D" id="3.10.560.10">
    <property type="entry name" value="Outer membrane lipoprotein wza domain like"/>
    <property type="match status" value="1"/>
</dbReference>
<feature type="chain" id="PRO_5011492058" evidence="3">
    <location>
        <begin position="27"/>
        <end position="398"/>
    </location>
</feature>
<dbReference type="PANTHER" id="PTHR33619:SF3">
    <property type="entry name" value="POLYSACCHARIDE EXPORT PROTEIN GFCE-RELATED"/>
    <property type="match status" value="1"/>
</dbReference>
<accession>A0A1H9X2J7</accession>
<evidence type="ECO:0000259" key="5">
    <source>
        <dbReference type="Pfam" id="PF25994"/>
    </source>
</evidence>
<dbReference type="Gene3D" id="3.30.1950.10">
    <property type="entry name" value="wza like domain"/>
    <property type="match status" value="1"/>
</dbReference>
<dbReference type="InterPro" id="IPR003715">
    <property type="entry name" value="Poly_export_N"/>
</dbReference>
<dbReference type="AlphaFoldDB" id="A0A1H9X2J7"/>
<dbReference type="EMBL" id="FOGU01000017">
    <property type="protein sequence ID" value="SES40428.1"/>
    <property type="molecule type" value="Genomic_DNA"/>
</dbReference>
<proteinExistence type="predicted"/>
<dbReference type="Proteomes" id="UP000198885">
    <property type="component" value="Unassembled WGS sequence"/>
</dbReference>
<dbReference type="InterPro" id="IPR049712">
    <property type="entry name" value="Poly_export"/>
</dbReference>
<dbReference type="GO" id="GO:0015159">
    <property type="term" value="F:polysaccharide transmembrane transporter activity"/>
    <property type="evidence" value="ECO:0007669"/>
    <property type="project" value="InterPro"/>
</dbReference>
<dbReference type="OrthoDB" id="197007at2"/>
<feature type="domain" description="Polysaccharide export protein N-terminal" evidence="4">
    <location>
        <begin position="30"/>
        <end position="98"/>
    </location>
</feature>
<keyword evidence="2" id="KW-0175">Coiled coil</keyword>
<dbReference type="STRING" id="641238.SAMN04490244_11712"/>
<evidence type="ECO:0000313" key="7">
    <source>
        <dbReference type="Proteomes" id="UP000198885"/>
    </source>
</evidence>